<dbReference type="Proteomes" id="UP001595891">
    <property type="component" value="Unassembled WGS sequence"/>
</dbReference>
<proteinExistence type="predicted"/>
<sequence length="156" mass="16631">MRKIRIVLSGLALVGLAGLVQPIAAQATAAPAASAALMADGFFYAAENPNGQGKYCRWLGNDGDWSNCSDPSGAVPGGMQNQASQMFNSGVPGGYDDVNVYYNKNYDGAYRCLAVGNHWDNLTLGWETFDHWGTNGQGYGKSINDDVASHKWVTSC</sequence>
<feature type="signal peptide" evidence="1">
    <location>
        <begin position="1"/>
        <end position="29"/>
    </location>
</feature>
<dbReference type="EMBL" id="JBHSFN010000041">
    <property type="protein sequence ID" value="MFC4592097.1"/>
    <property type="molecule type" value="Genomic_DNA"/>
</dbReference>
<keyword evidence="1" id="KW-0732">Signal</keyword>
<feature type="chain" id="PRO_5047381854" evidence="1">
    <location>
        <begin position="30"/>
        <end position="156"/>
    </location>
</feature>
<evidence type="ECO:0000313" key="3">
    <source>
        <dbReference type="Proteomes" id="UP001595891"/>
    </source>
</evidence>
<gene>
    <name evidence="2" type="ORF">ACFO8L_38830</name>
</gene>
<protein>
    <submittedName>
        <fullName evidence="2">Peptidase inhibitor family I36 protein</fullName>
    </submittedName>
</protein>
<evidence type="ECO:0000256" key="1">
    <source>
        <dbReference type="SAM" id="SignalP"/>
    </source>
</evidence>
<comment type="caution">
    <text evidence="2">The sequence shown here is derived from an EMBL/GenBank/DDBJ whole genome shotgun (WGS) entry which is preliminary data.</text>
</comment>
<organism evidence="2 3">
    <name type="scientific">Sphaerisporangium corydalis</name>
    <dbReference type="NCBI Taxonomy" id="1441875"/>
    <lineage>
        <taxon>Bacteria</taxon>
        <taxon>Bacillati</taxon>
        <taxon>Actinomycetota</taxon>
        <taxon>Actinomycetes</taxon>
        <taxon>Streptosporangiales</taxon>
        <taxon>Streptosporangiaceae</taxon>
        <taxon>Sphaerisporangium</taxon>
    </lineage>
</organism>
<evidence type="ECO:0000313" key="2">
    <source>
        <dbReference type="EMBL" id="MFC4592097.1"/>
    </source>
</evidence>
<accession>A0ABV9ER00</accession>
<keyword evidence="3" id="KW-1185">Reference proteome</keyword>
<reference evidence="3" key="1">
    <citation type="journal article" date="2019" name="Int. J. Syst. Evol. Microbiol.">
        <title>The Global Catalogue of Microorganisms (GCM) 10K type strain sequencing project: providing services to taxonomists for standard genome sequencing and annotation.</title>
        <authorList>
            <consortium name="The Broad Institute Genomics Platform"/>
            <consortium name="The Broad Institute Genome Sequencing Center for Infectious Disease"/>
            <person name="Wu L."/>
            <person name="Ma J."/>
        </authorList>
    </citation>
    <scope>NUCLEOTIDE SEQUENCE [LARGE SCALE GENOMIC DNA]</scope>
    <source>
        <strain evidence="3">CCUG 49560</strain>
    </source>
</reference>
<name>A0ABV9ER00_9ACTN</name>
<dbReference type="Pfam" id="PF03995">
    <property type="entry name" value="Inhibitor_I36"/>
    <property type="match status" value="1"/>
</dbReference>
<dbReference type="RefSeq" id="WP_262847234.1">
    <property type="nucleotide sequence ID" value="NZ_JANZYP010000060.1"/>
</dbReference>